<protein>
    <recommendedName>
        <fullName evidence="5">Dipeptidase</fullName>
    </recommendedName>
</protein>
<dbReference type="Proteomes" id="UP000266841">
    <property type="component" value="Unassembled WGS sequence"/>
</dbReference>
<dbReference type="Pfam" id="PF03577">
    <property type="entry name" value="Peptidase_C69"/>
    <property type="match status" value="1"/>
</dbReference>
<evidence type="ECO:0000256" key="1">
    <source>
        <dbReference type="ARBA" id="ARBA00005705"/>
    </source>
</evidence>
<dbReference type="OrthoDB" id="5175656at2759"/>
<dbReference type="GO" id="GO:0016805">
    <property type="term" value="F:dipeptidase activity"/>
    <property type="evidence" value="ECO:0007669"/>
    <property type="project" value="InterPro"/>
</dbReference>
<comment type="similarity">
    <text evidence="1">Belongs to the peptidase C69 family. Secernin subfamily.</text>
</comment>
<feature type="compositionally biased region" description="Basic and acidic residues" evidence="2">
    <location>
        <begin position="30"/>
        <end position="39"/>
    </location>
</feature>
<gene>
    <name evidence="3" type="ORF">THAOC_06901</name>
</gene>
<evidence type="ECO:0000313" key="3">
    <source>
        <dbReference type="EMBL" id="EJK71634.1"/>
    </source>
</evidence>
<evidence type="ECO:0000313" key="4">
    <source>
        <dbReference type="Proteomes" id="UP000266841"/>
    </source>
</evidence>
<dbReference type="eggNOG" id="ENOG502QPIA">
    <property type="taxonomic scope" value="Eukaryota"/>
</dbReference>
<dbReference type="AlphaFoldDB" id="K0T3D0"/>
<name>K0T3D0_THAOC</name>
<dbReference type="GO" id="GO:0070004">
    <property type="term" value="F:cysteine-type exopeptidase activity"/>
    <property type="evidence" value="ECO:0007669"/>
    <property type="project" value="InterPro"/>
</dbReference>
<dbReference type="GO" id="GO:0006508">
    <property type="term" value="P:proteolysis"/>
    <property type="evidence" value="ECO:0007669"/>
    <property type="project" value="InterPro"/>
</dbReference>
<comment type="caution">
    <text evidence="3">The sequence shown here is derived from an EMBL/GenBank/DDBJ whole genome shotgun (WGS) entry which is preliminary data.</text>
</comment>
<dbReference type="OMA" id="CYYDVSD"/>
<evidence type="ECO:0000256" key="2">
    <source>
        <dbReference type="SAM" id="MobiDB-lite"/>
    </source>
</evidence>
<sequence length="414" mass="46125">MLLRSCDTFVCTSLATSSSGTQGGTLFGKNADRPSSEEHEVIRTGSRRYNEGDVVRCTYITIPQAKQTFDCVLSKPRWMWGTAKLLPSLEIGANALGVCGGNEAVQTLLSEELLNSDGSPTKSLLGMDILRLALERGRTAKEAVEVSITMLEKYGQGGPCCQEDKDWTYENSYIFADSEEAYVLETAGRSHWCWERVGAGQVRNISNGISIRSNWGGISKEIQNISRQNSWWDGVSDFDWKKAVASGGSVVGLQSYGREAAGQGHLKSIKEESDAMENPPTFEHWIKRMIDVLKDEDSGICFRDIHGFCSTGSQISWIESPRKTRHFFTGASDPLSGTPYKLFRFSDSPSDSDHGSNTLWDLWRQRTLSKLSLGDKVKYDLKELEDEGFSEHPSLSFADLISREVELIEKSRHE</sequence>
<feature type="region of interest" description="Disordered" evidence="2">
    <location>
        <begin position="17"/>
        <end position="39"/>
    </location>
</feature>
<evidence type="ECO:0008006" key="5">
    <source>
        <dbReference type="Google" id="ProtNLM"/>
    </source>
</evidence>
<keyword evidence="4" id="KW-1185">Reference proteome</keyword>
<dbReference type="EMBL" id="AGNL01006985">
    <property type="protein sequence ID" value="EJK71634.1"/>
    <property type="molecule type" value="Genomic_DNA"/>
</dbReference>
<dbReference type="InterPro" id="IPR005322">
    <property type="entry name" value="Peptidase_C69"/>
</dbReference>
<dbReference type="PANTHER" id="PTHR12994:SF17">
    <property type="entry name" value="LD30995P"/>
    <property type="match status" value="1"/>
</dbReference>
<accession>K0T3D0</accession>
<reference evidence="3 4" key="1">
    <citation type="journal article" date="2012" name="Genome Biol.">
        <title>Genome and low-iron response of an oceanic diatom adapted to chronic iron limitation.</title>
        <authorList>
            <person name="Lommer M."/>
            <person name="Specht M."/>
            <person name="Roy A.S."/>
            <person name="Kraemer L."/>
            <person name="Andreson R."/>
            <person name="Gutowska M.A."/>
            <person name="Wolf J."/>
            <person name="Bergner S.V."/>
            <person name="Schilhabel M.B."/>
            <person name="Klostermeier U.C."/>
            <person name="Beiko R.G."/>
            <person name="Rosenstiel P."/>
            <person name="Hippler M."/>
            <person name="Laroche J."/>
        </authorList>
    </citation>
    <scope>NUCLEOTIDE SEQUENCE [LARGE SCALE GENOMIC DNA]</scope>
    <source>
        <strain evidence="3 4">CCMP1005</strain>
    </source>
</reference>
<proteinExistence type="inferred from homology"/>
<organism evidence="3 4">
    <name type="scientific">Thalassiosira oceanica</name>
    <name type="common">Marine diatom</name>
    <dbReference type="NCBI Taxonomy" id="159749"/>
    <lineage>
        <taxon>Eukaryota</taxon>
        <taxon>Sar</taxon>
        <taxon>Stramenopiles</taxon>
        <taxon>Ochrophyta</taxon>
        <taxon>Bacillariophyta</taxon>
        <taxon>Coscinodiscophyceae</taxon>
        <taxon>Thalassiosirophycidae</taxon>
        <taxon>Thalassiosirales</taxon>
        <taxon>Thalassiosiraceae</taxon>
        <taxon>Thalassiosira</taxon>
    </lineage>
</organism>
<dbReference type="PANTHER" id="PTHR12994">
    <property type="entry name" value="SECERNIN"/>
    <property type="match status" value="1"/>
</dbReference>
<dbReference type="Gene3D" id="3.60.60.10">
    <property type="entry name" value="Penicillin V Acylase, Chain A"/>
    <property type="match status" value="1"/>
</dbReference>